<reference evidence="2 3" key="1">
    <citation type="submission" date="2017-12" db="EMBL/GenBank/DDBJ databases">
        <title>Hemimetabolous genomes reveal molecular basis of termite eusociality.</title>
        <authorList>
            <person name="Harrison M.C."/>
            <person name="Jongepier E."/>
            <person name="Robertson H.M."/>
            <person name="Arning N."/>
            <person name="Bitard-Feildel T."/>
            <person name="Chao H."/>
            <person name="Childers C.P."/>
            <person name="Dinh H."/>
            <person name="Doddapaneni H."/>
            <person name="Dugan S."/>
            <person name="Gowin J."/>
            <person name="Greiner C."/>
            <person name="Han Y."/>
            <person name="Hu H."/>
            <person name="Hughes D.S.T."/>
            <person name="Huylmans A.-K."/>
            <person name="Kemena C."/>
            <person name="Kremer L.P.M."/>
            <person name="Lee S.L."/>
            <person name="Lopez-Ezquerra A."/>
            <person name="Mallet L."/>
            <person name="Monroy-Kuhn J.M."/>
            <person name="Moser A."/>
            <person name="Murali S.C."/>
            <person name="Muzny D.M."/>
            <person name="Otani S."/>
            <person name="Piulachs M.-D."/>
            <person name="Poelchau M."/>
            <person name="Qu J."/>
            <person name="Schaub F."/>
            <person name="Wada-Katsumata A."/>
            <person name="Worley K.C."/>
            <person name="Xie Q."/>
            <person name="Ylla G."/>
            <person name="Poulsen M."/>
            <person name="Gibbs R.A."/>
            <person name="Schal C."/>
            <person name="Richards S."/>
            <person name="Belles X."/>
            <person name="Korb J."/>
            <person name="Bornberg-Bauer E."/>
        </authorList>
    </citation>
    <scope>NUCLEOTIDE SEQUENCE [LARGE SCALE GENOMIC DNA]</scope>
    <source>
        <tissue evidence="2">Whole body</tissue>
    </source>
</reference>
<dbReference type="AlphaFoldDB" id="A0A2J7PLK5"/>
<accession>A0A2J7PLK5</accession>
<dbReference type="EMBL" id="NEVH01024424">
    <property type="protein sequence ID" value="PNF17215.1"/>
    <property type="molecule type" value="Genomic_DNA"/>
</dbReference>
<sequence>MEEIKSQFVKLYNENKRVFKEIALKEANLNFMTQKKRIMEDINAEKILKLQEKRHILDDLQNRVFQEKRQLCSKVRIFSDEYGLLAMMKNPKDFPFQHRRWLNTSQGICIHACEDEHQVESIIAAVEAELSVADTKLEVSRLHLASVQEEHLHLLPSPTDGHKLQEIQDLKQQTELLEAQCEAVQQELGWQYLILKQAVNVENSRQKADDTEQTAELSGYTGMVVAKVTGSLENSTVENKQAMSAEPGKPARRPFVPKIPSKMSLRGTLQKTPYLEKQVSDLLNSAKPPAKPGKS</sequence>
<name>A0A2J7PLK5_9NEOP</name>
<evidence type="ECO:0000313" key="3">
    <source>
        <dbReference type="Proteomes" id="UP000235965"/>
    </source>
</evidence>
<comment type="caution">
    <text evidence="2">The sequence shown here is derived from an EMBL/GenBank/DDBJ whole genome shotgun (WGS) entry which is preliminary data.</text>
</comment>
<evidence type="ECO:0000313" key="2">
    <source>
        <dbReference type="EMBL" id="PNF17215.1"/>
    </source>
</evidence>
<dbReference type="OrthoDB" id="10636186at2759"/>
<protein>
    <submittedName>
        <fullName evidence="2">Uncharacterized protein</fullName>
    </submittedName>
</protein>
<feature type="region of interest" description="Disordered" evidence="1">
    <location>
        <begin position="237"/>
        <end position="295"/>
    </location>
</feature>
<keyword evidence="3" id="KW-1185">Reference proteome</keyword>
<proteinExistence type="predicted"/>
<dbReference type="Proteomes" id="UP000235965">
    <property type="component" value="Unassembled WGS sequence"/>
</dbReference>
<gene>
    <name evidence="2" type="ORF">B7P43_G05216</name>
</gene>
<evidence type="ECO:0000256" key="1">
    <source>
        <dbReference type="SAM" id="MobiDB-lite"/>
    </source>
</evidence>
<organism evidence="2 3">
    <name type="scientific">Cryptotermes secundus</name>
    <dbReference type="NCBI Taxonomy" id="105785"/>
    <lineage>
        <taxon>Eukaryota</taxon>
        <taxon>Metazoa</taxon>
        <taxon>Ecdysozoa</taxon>
        <taxon>Arthropoda</taxon>
        <taxon>Hexapoda</taxon>
        <taxon>Insecta</taxon>
        <taxon>Pterygota</taxon>
        <taxon>Neoptera</taxon>
        <taxon>Polyneoptera</taxon>
        <taxon>Dictyoptera</taxon>
        <taxon>Blattodea</taxon>
        <taxon>Blattoidea</taxon>
        <taxon>Termitoidae</taxon>
        <taxon>Kalotermitidae</taxon>
        <taxon>Cryptotermitinae</taxon>
        <taxon>Cryptotermes</taxon>
    </lineage>
</organism>
<dbReference type="InParanoid" id="A0A2J7PLK5"/>